<evidence type="ECO:0000313" key="8">
    <source>
        <dbReference type="EMBL" id="KGQ08963.1"/>
    </source>
</evidence>
<dbReference type="OrthoDB" id="10021397at2759"/>
<proteinExistence type="inferred from homology"/>
<feature type="transmembrane region" description="Helical" evidence="6">
    <location>
        <begin position="173"/>
        <end position="197"/>
    </location>
</feature>
<feature type="transmembrane region" description="Helical" evidence="6">
    <location>
        <begin position="277"/>
        <end position="295"/>
    </location>
</feature>
<comment type="subcellular location">
    <subcellularLocation>
        <location evidence="1">Membrane</location>
        <topology evidence="1">Multi-pass membrane protein</topology>
    </subcellularLocation>
</comment>
<dbReference type="Pfam" id="PF07690">
    <property type="entry name" value="MFS_1"/>
    <property type="match status" value="1"/>
</dbReference>
<feature type="transmembrane region" description="Helical" evidence="6">
    <location>
        <begin position="315"/>
        <end position="339"/>
    </location>
</feature>
<dbReference type="GO" id="GO:0005886">
    <property type="term" value="C:plasma membrane"/>
    <property type="evidence" value="ECO:0007669"/>
    <property type="project" value="TreeGrafter"/>
</dbReference>
<comment type="similarity">
    <text evidence="2">Belongs to the major facilitator superfamily. TCR/Tet family.</text>
</comment>
<protein>
    <submittedName>
        <fullName evidence="8">Putative HC-toxin efflux carrier TOXA</fullName>
    </submittedName>
</protein>
<dbReference type="SUPFAM" id="SSF103473">
    <property type="entry name" value="MFS general substrate transporter"/>
    <property type="match status" value="1"/>
</dbReference>
<evidence type="ECO:0000256" key="3">
    <source>
        <dbReference type="ARBA" id="ARBA00022692"/>
    </source>
</evidence>
<evidence type="ECO:0000256" key="4">
    <source>
        <dbReference type="ARBA" id="ARBA00022989"/>
    </source>
</evidence>
<feature type="transmembrane region" description="Helical" evidence="6">
    <location>
        <begin position="351"/>
        <end position="371"/>
    </location>
</feature>
<keyword evidence="3 6" id="KW-0812">Transmembrane</keyword>
<evidence type="ECO:0000313" key="9">
    <source>
        <dbReference type="Proteomes" id="UP000030106"/>
    </source>
</evidence>
<feature type="transmembrane region" description="Helical" evidence="6">
    <location>
        <begin position="203"/>
        <end position="224"/>
    </location>
</feature>
<dbReference type="PANTHER" id="PTHR23501">
    <property type="entry name" value="MAJOR FACILITATOR SUPERFAMILY"/>
    <property type="match status" value="1"/>
</dbReference>
<evidence type="ECO:0000256" key="2">
    <source>
        <dbReference type="ARBA" id="ARBA00007520"/>
    </source>
</evidence>
<evidence type="ECO:0000256" key="1">
    <source>
        <dbReference type="ARBA" id="ARBA00004141"/>
    </source>
</evidence>
<evidence type="ECO:0000259" key="7">
    <source>
        <dbReference type="PROSITE" id="PS50850"/>
    </source>
</evidence>
<dbReference type="STRING" id="1245745.A0A0A2VMV4"/>
<dbReference type="GO" id="GO:0022857">
    <property type="term" value="F:transmembrane transporter activity"/>
    <property type="evidence" value="ECO:0007669"/>
    <property type="project" value="InterPro"/>
</dbReference>
<dbReference type="PROSITE" id="PS50850">
    <property type="entry name" value="MFS"/>
    <property type="match status" value="1"/>
</dbReference>
<dbReference type="AlphaFoldDB" id="A0A0A2VMV4"/>
<feature type="transmembrane region" description="Helical" evidence="6">
    <location>
        <begin position="47"/>
        <end position="73"/>
    </location>
</feature>
<feature type="transmembrane region" description="Helical" evidence="6">
    <location>
        <begin position="85"/>
        <end position="103"/>
    </location>
</feature>
<reference evidence="8 9" key="1">
    <citation type="submission" date="2012-10" db="EMBL/GenBank/DDBJ databases">
        <title>Genome sequencing and analysis of entomopathogenic fungi Beauveria bassiana D1-5.</title>
        <authorList>
            <person name="Li Q."/>
            <person name="Wang L."/>
            <person name="Zhang Z."/>
            <person name="Wang Q."/>
            <person name="Ren J."/>
            <person name="Wang M."/>
            <person name="Xu W."/>
            <person name="Wang J."/>
            <person name="Lu Y."/>
            <person name="Du Q."/>
            <person name="Sun Z."/>
        </authorList>
    </citation>
    <scope>NUCLEOTIDE SEQUENCE [LARGE SCALE GENOMIC DNA]</scope>
    <source>
        <strain evidence="8 9">D1-5</strain>
    </source>
</reference>
<feature type="transmembrane region" description="Helical" evidence="6">
    <location>
        <begin position="115"/>
        <end position="134"/>
    </location>
</feature>
<sequence>MSETHKEKDLGAATEAKFIATLDDAASPTDQQEAQHQEQLTLHGAQLWTLVAGLYLGLYLLALELTMLATVIPTLTDEFHTMSDISWYEAAYVVTLCDFIPLVGQFYEQLRIKHVYLTFMLIFEAGLVICATAKSSKMFIIGRAVNGLGSSGQFSGTMLMIGSSCPDKIRPLVTAAAVSMISVGSMTGPVIAGVLTARAGWRWCFWLLLPMGVLIILFLLLMRLPELSNKPPVLQALKALPAKIDPLGFIQFSGAIVTLLFALTWGGSKLPWSSPTIIGMLCGGFALLLVFGFWVRYKMEGAFITPSCLKQPSIYIGGLVVCLQGGVSQAVPFYLPLWFQAIKGDDPSASAVHLLPSLGTMIVALILFGALVRKSQYVPPWAIAGSLVSCIGAGLFTTLTPDSSVDHWIGYQIITSLGRGISFQAPITCVQEFVPPAQTAMSMSVISLCMQFGLAISVSASQTIFANQLPPLLRHYAPEVNITMVQEAGATNVRGLISSDQFSGFLKAYNQAVTVMFVIFPNRGLRSGWCVEFCTLVWTRIGNKDQTTKPE</sequence>
<dbReference type="HOGENOM" id="CLU_000960_22_1_1"/>
<accession>A0A0A2VMV4</accession>
<evidence type="ECO:0000256" key="5">
    <source>
        <dbReference type="ARBA" id="ARBA00023136"/>
    </source>
</evidence>
<feature type="domain" description="Major facilitator superfamily (MFS) profile" evidence="7">
    <location>
        <begin position="50"/>
        <end position="526"/>
    </location>
</feature>
<evidence type="ECO:0000256" key="6">
    <source>
        <dbReference type="SAM" id="Phobius"/>
    </source>
</evidence>
<dbReference type="EMBL" id="ANFO01000522">
    <property type="protein sequence ID" value="KGQ08963.1"/>
    <property type="molecule type" value="Genomic_DNA"/>
</dbReference>
<dbReference type="Proteomes" id="UP000030106">
    <property type="component" value="Unassembled WGS sequence"/>
</dbReference>
<dbReference type="InterPro" id="IPR011701">
    <property type="entry name" value="MFS"/>
</dbReference>
<dbReference type="InterPro" id="IPR036259">
    <property type="entry name" value="MFS_trans_sf"/>
</dbReference>
<name>A0A0A2VMV4_BEABA</name>
<keyword evidence="4 6" id="KW-1133">Transmembrane helix</keyword>
<dbReference type="PANTHER" id="PTHR23501:SF193">
    <property type="entry name" value="MULTIDRUG TRANSPORTER, PUTATIVE (AFU_ORTHOLOGUE AFUA_8G00940)-RELATED"/>
    <property type="match status" value="1"/>
</dbReference>
<comment type="caution">
    <text evidence="8">The sequence shown here is derived from an EMBL/GenBank/DDBJ whole genome shotgun (WGS) entry which is preliminary data.</text>
</comment>
<feature type="transmembrane region" description="Helical" evidence="6">
    <location>
        <begin position="378"/>
        <end position="399"/>
    </location>
</feature>
<dbReference type="InterPro" id="IPR020846">
    <property type="entry name" value="MFS_dom"/>
</dbReference>
<gene>
    <name evidence="8" type="ORF">BBAD15_g5706</name>
</gene>
<keyword evidence="5 6" id="KW-0472">Membrane</keyword>
<organism evidence="8 9">
    <name type="scientific">Beauveria bassiana D1-5</name>
    <dbReference type="NCBI Taxonomy" id="1245745"/>
    <lineage>
        <taxon>Eukaryota</taxon>
        <taxon>Fungi</taxon>
        <taxon>Dikarya</taxon>
        <taxon>Ascomycota</taxon>
        <taxon>Pezizomycotina</taxon>
        <taxon>Sordariomycetes</taxon>
        <taxon>Hypocreomycetidae</taxon>
        <taxon>Hypocreales</taxon>
        <taxon>Cordycipitaceae</taxon>
        <taxon>Beauveria</taxon>
    </lineage>
</organism>
<dbReference type="Gene3D" id="1.20.1250.20">
    <property type="entry name" value="MFS general substrate transporter like domains"/>
    <property type="match status" value="2"/>
</dbReference>
<feature type="transmembrane region" description="Helical" evidence="6">
    <location>
        <begin position="244"/>
        <end position="265"/>
    </location>
</feature>